<gene>
    <name evidence="2" type="ORF">L5515_007057</name>
</gene>
<feature type="region of interest" description="Disordered" evidence="1">
    <location>
        <begin position="1"/>
        <end position="25"/>
    </location>
</feature>
<feature type="compositionally biased region" description="Polar residues" evidence="1">
    <location>
        <begin position="1"/>
        <end position="10"/>
    </location>
</feature>
<accession>A0AAE9JIX4</accession>
<reference evidence="2 3" key="1">
    <citation type="submission" date="2022-04" db="EMBL/GenBank/DDBJ databases">
        <title>Chromosome-level reference genomes for two strains of Caenorhabditis briggsae: an improved platform for comparative genomics.</title>
        <authorList>
            <person name="Stevens L."/>
            <person name="Andersen E."/>
        </authorList>
    </citation>
    <scope>NUCLEOTIDE SEQUENCE [LARGE SCALE GENOMIC DNA]</scope>
    <source>
        <strain evidence="2">VX34</strain>
        <tissue evidence="2">Whole-organism</tissue>
    </source>
</reference>
<evidence type="ECO:0000313" key="3">
    <source>
        <dbReference type="Proteomes" id="UP000829354"/>
    </source>
</evidence>
<sequence>MEQSFFTVSSGKKLELRGPNDEWDTSNNKCSRVVTQTIIECSIPKKRSRATHAVRYIGETEIGRDAYKDGLE</sequence>
<organism evidence="2 3">
    <name type="scientific">Caenorhabditis briggsae</name>
    <dbReference type="NCBI Taxonomy" id="6238"/>
    <lineage>
        <taxon>Eukaryota</taxon>
        <taxon>Metazoa</taxon>
        <taxon>Ecdysozoa</taxon>
        <taxon>Nematoda</taxon>
        <taxon>Chromadorea</taxon>
        <taxon>Rhabditida</taxon>
        <taxon>Rhabditina</taxon>
        <taxon>Rhabditomorpha</taxon>
        <taxon>Rhabditoidea</taxon>
        <taxon>Rhabditidae</taxon>
        <taxon>Peloderinae</taxon>
        <taxon>Caenorhabditis</taxon>
    </lineage>
</organism>
<dbReference type="EMBL" id="CP092624">
    <property type="protein sequence ID" value="UMM33664.1"/>
    <property type="molecule type" value="Genomic_DNA"/>
</dbReference>
<evidence type="ECO:0000256" key="1">
    <source>
        <dbReference type="SAM" id="MobiDB-lite"/>
    </source>
</evidence>
<dbReference type="Proteomes" id="UP000829354">
    <property type="component" value="Chromosome V"/>
</dbReference>
<proteinExistence type="predicted"/>
<name>A0AAE9JIX4_CAEBR</name>
<dbReference type="AlphaFoldDB" id="A0AAE9JIX4"/>
<protein>
    <submittedName>
        <fullName evidence="2">Uncharacterized protein</fullName>
    </submittedName>
</protein>
<keyword evidence="3" id="KW-1185">Reference proteome</keyword>
<evidence type="ECO:0000313" key="2">
    <source>
        <dbReference type="EMBL" id="UMM33664.1"/>
    </source>
</evidence>